<feature type="transmembrane region" description="Helical" evidence="6">
    <location>
        <begin position="395"/>
        <end position="414"/>
    </location>
</feature>
<evidence type="ECO:0000256" key="6">
    <source>
        <dbReference type="SAM" id="Phobius"/>
    </source>
</evidence>
<dbReference type="PANTHER" id="PTHR45649">
    <property type="entry name" value="AMINO-ACID PERMEASE BAT1"/>
    <property type="match status" value="1"/>
</dbReference>
<accession>A0A420Y9S8</accession>
<evidence type="ECO:0000313" key="8">
    <source>
        <dbReference type="Proteomes" id="UP000275385"/>
    </source>
</evidence>
<keyword evidence="3 6" id="KW-0812">Transmembrane</keyword>
<dbReference type="STRING" id="177199.A0A420Y9S8"/>
<dbReference type="GO" id="GO:0022857">
    <property type="term" value="F:transmembrane transporter activity"/>
    <property type="evidence" value="ECO:0007669"/>
    <property type="project" value="InterPro"/>
</dbReference>
<proteinExistence type="predicted"/>
<feature type="transmembrane region" description="Helical" evidence="6">
    <location>
        <begin position="461"/>
        <end position="484"/>
    </location>
</feature>
<dbReference type="Gene3D" id="1.20.1740.10">
    <property type="entry name" value="Amino acid/polyamine transporter I"/>
    <property type="match status" value="1"/>
</dbReference>
<feature type="transmembrane region" description="Helical" evidence="6">
    <location>
        <begin position="77"/>
        <end position="100"/>
    </location>
</feature>
<feature type="transmembrane region" description="Helical" evidence="6">
    <location>
        <begin position="426"/>
        <end position="449"/>
    </location>
</feature>
<evidence type="ECO:0000256" key="4">
    <source>
        <dbReference type="ARBA" id="ARBA00022989"/>
    </source>
</evidence>
<dbReference type="Proteomes" id="UP000275385">
    <property type="component" value="Unassembled WGS sequence"/>
</dbReference>
<evidence type="ECO:0000256" key="3">
    <source>
        <dbReference type="ARBA" id="ARBA00022692"/>
    </source>
</evidence>
<keyword evidence="8" id="KW-1185">Reference proteome</keyword>
<evidence type="ECO:0000256" key="1">
    <source>
        <dbReference type="ARBA" id="ARBA00004141"/>
    </source>
</evidence>
<dbReference type="InterPro" id="IPR002293">
    <property type="entry name" value="AA/rel_permease1"/>
</dbReference>
<dbReference type="OrthoDB" id="3900342at2759"/>
<keyword evidence="4 6" id="KW-1133">Transmembrane helix</keyword>
<feature type="transmembrane region" description="Helical" evidence="6">
    <location>
        <begin position="243"/>
        <end position="264"/>
    </location>
</feature>
<feature type="transmembrane region" description="Helical" evidence="6">
    <location>
        <begin position="285"/>
        <end position="307"/>
    </location>
</feature>
<comment type="subcellular location">
    <subcellularLocation>
        <location evidence="1">Membrane</location>
        <topology evidence="1">Multi-pass membrane protein</topology>
    </subcellularLocation>
</comment>
<dbReference type="AlphaFoldDB" id="A0A420Y9S8"/>
<feature type="transmembrane region" description="Helical" evidence="6">
    <location>
        <begin position="46"/>
        <end position="65"/>
    </location>
</feature>
<keyword evidence="5 6" id="KW-0472">Membrane</keyword>
<reference evidence="7 8" key="1">
    <citation type="submission" date="2018-08" db="EMBL/GenBank/DDBJ databases">
        <title>Draft genome of the lignicolous fungus Coniochaeta pulveracea.</title>
        <authorList>
            <person name="Borstlap C.J."/>
            <person name="De Witt R.N."/>
            <person name="Botha A."/>
            <person name="Volschenk H."/>
        </authorList>
    </citation>
    <scope>NUCLEOTIDE SEQUENCE [LARGE SCALE GENOMIC DNA]</scope>
    <source>
        <strain evidence="7 8">CAB683</strain>
    </source>
</reference>
<feature type="transmembrane region" description="Helical" evidence="6">
    <location>
        <begin position="176"/>
        <end position="193"/>
    </location>
</feature>
<protein>
    <recommendedName>
        <fullName evidence="9">Choline transporter</fullName>
    </recommendedName>
</protein>
<organism evidence="7 8">
    <name type="scientific">Coniochaeta pulveracea</name>
    <dbReference type="NCBI Taxonomy" id="177199"/>
    <lineage>
        <taxon>Eukaryota</taxon>
        <taxon>Fungi</taxon>
        <taxon>Dikarya</taxon>
        <taxon>Ascomycota</taxon>
        <taxon>Pezizomycotina</taxon>
        <taxon>Sordariomycetes</taxon>
        <taxon>Sordariomycetidae</taxon>
        <taxon>Coniochaetales</taxon>
        <taxon>Coniochaetaceae</taxon>
        <taxon>Coniochaeta</taxon>
    </lineage>
</organism>
<keyword evidence="2" id="KW-0813">Transport</keyword>
<feature type="transmembrane region" description="Helical" evidence="6">
    <location>
        <begin position="340"/>
        <end position="364"/>
    </location>
</feature>
<evidence type="ECO:0000313" key="7">
    <source>
        <dbReference type="EMBL" id="RKU44613.1"/>
    </source>
</evidence>
<evidence type="ECO:0000256" key="2">
    <source>
        <dbReference type="ARBA" id="ARBA00022448"/>
    </source>
</evidence>
<comment type="caution">
    <text evidence="7">The sequence shown here is derived from an EMBL/GenBank/DDBJ whole genome shotgun (WGS) entry which is preliminary data.</text>
</comment>
<name>A0A420Y9S8_9PEZI</name>
<dbReference type="GO" id="GO:0016020">
    <property type="term" value="C:membrane"/>
    <property type="evidence" value="ECO:0007669"/>
    <property type="project" value="UniProtKB-SubCell"/>
</dbReference>
<dbReference type="Pfam" id="PF13520">
    <property type="entry name" value="AA_permease_2"/>
    <property type="match status" value="1"/>
</dbReference>
<feature type="transmembrane region" description="Helical" evidence="6">
    <location>
        <begin position="205"/>
        <end position="223"/>
    </location>
</feature>
<feature type="transmembrane region" description="Helical" evidence="6">
    <location>
        <begin position="131"/>
        <end position="156"/>
    </location>
</feature>
<sequence length="551" mass="59320">MSTSYSDEKRSRDGPDGGLIDETVAAVEHGTVVNASGYKDQLKRQYGLVGLAGIALTIDNAWIALGSSISVSINNGGFTGIIFGLIVALAYYSFIGLGLAEFASSVPTAGGVYHWATIAGGPRWGRMLGFFAGWINFFGWMFDLAALVQITANISINLYTVYHQDGSYEFQPWHAYVAYILITLFSALFVIFANRGVPWTQNIGMFFVIVGGIVTIIVLAAMPRQHATNDFVWNSLSIHNTTGYPAGLAFLLGVLNGSFTIGTPDAITHLAEEMPHPKKDLPKGIALQIGLGFLYAFIFAITLAYAVTDLDILQDLGTNQYPLAKIYAQATAHADGSQNIGAIFGLLFIIWCSSLLCCVGTFLTNSRIYWALARDGAVPLSGLFGSVSEKLSCPIPAALLVGVFCLALGAIPLGSSTAFGDLTGSFIILSTISYAIPFLANICTGRKYFPKGPFHLGKYGYAVNIAAVAFISLFNVLYCFPFYIPTDASVMNYNSVILAGVVALTALWWVVHARKHYPGPKVMMMYIHDIAVVEGTPAEVAMVQDTDEKKP</sequence>
<dbReference type="PIRSF" id="PIRSF006060">
    <property type="entry name" value="AA_transporter"/>
    <property type="match status" value="1"/>
</dbReference>
<evidence type="ECO:0000256" key="5">
    <source>
        <dbReference type="ARBA" id="ARBA00023136"/>
    </source>
</evidence>
<dbReference type="EMBL" id="QVQW01000029">
    <property type="protein sequence ID" value="RKU44613.1"/>
    <property type="molecule type" value="Genomic_DNA"/>
</dbReference>
<gene>
    <name evidence="7" type="ORF">DL546_006528</name>
</gene>
<evidence type="ECO:0008006" key="9">
    <source>
        <dbReference type="Google" id="ProtNLM"/>
    </source>
</evidence>
<dbReference type="PANTHER" id="PTHR45649:SF27">
    <property type="entry name" value="CHOLINE TRANSPORTER (EUROFUNG)"/>
    <property type="match status" value="1"/>
</dbReference>
<feature type="transmembrane region" description="Helical" evidence="6">
    <location>
        <begin position="490"/>
        <end position="511"/>
    </location>
</feature>